<dbReference type="AlphaFoldDB" id="A0A084WJV7"/>
<name>A0A084WJV7_ANOSI</name>
<dbReference type="EnsemblMetazoa" id="ASIC018539-RA">
    <property type="protein sequence ID" value="ASIC018539-PA"/>
    <property type="gene ID" value="ASIC018539"/>
</dbReference>
<dbReference type="EMBL" id="ATLV01024077">
    <property type="status" value="NOT_ANNOTATED_CDS"/>
    <property type="molecule type" value="Genomic_DNA"/>
</dbReference>
<organism evidence="1">
    <name type="scientific">Anopheles sinensis</name>
    <name type="common">Mosquito</name>
    <dbReference type="NCBI Taxonomy" id="74873"/>
    <lineage>
        <taxon>Eukaryota</taxon>
        <taxon>Metazoa</taxon>
        <taxon>Ecdysozoa</taxon>
        <taxon>Arthropoda</taxon>
        <taxon>Hexapoda</taxon>
        <taxon>Insecta</taxon>
        <taxon>Pterygota</taxon>
        <taxon>Neoptera</taxon>
        <taxon>Endopterygota</taxon>
        <taxon>Diptera</taxon>
        <taxon>Nematocera</taxon>
        <taxon>Culicoidea</taxon>
        <taxon>Culicidae</taxon>
        <taxon>Anophelinae</taxon>
        <taxon>Anopheles</taxon>
    </lineage>
</organism>
<protein>
    <submittedName>
        <fullName evidence="1 2">Protein S100-G</fullName>
    </submittedName>
</protein>
<keyword evidence="3" id="KW-1185">Reference proteome</keyword>
<dbReference type="VEuPathDB" id="VectorBase:ASIC018539"/>
<proteinExistence type="predicted"/>
<accession>A0A084WJV7</accession>
<dbReference type="EMBL" id="KE525348">
    <property type="protein sequence ID" value="KFB50501.1"/>
    <property type="molecule type" value="Genomic_DNA"/>
</dbReference>
<sequence>MVKTMGPNRAKNERRKVMETLALCETNLILLAHTSAWCCVVFQFPNISAASSATSQLDLEVCGSGGGSIHFALIA</sequence>
<evidence type="ECO:0000313" key="2">
    <source>
        <dbReference type="EnsemblMetazoa" id="ASIC018539-PA"/>
    </source>
</evidence>
<evidence type="ECO:0000313" key="3">
    <source>
        <dbReference type="Proteomes" id="UP000030765"/>
    </source>
</evidence>
<dbReference type="Proteomes" id="UP000030765">
    <property type="component" value="Unassembled WGS sequence"/>
</dbReference>
<evidence type="ECO:0000313" key="1">
    <source>
        <dbReference type="EMBL" id="KFB50501.1"/>
    </source>
</evidence>
<gene>
    <name evidence="1" type="ORF">ZHAS_00018539</name>
</gene>
<reference evidence="1 3" key="1">
    <citation type="journal article" date="2014" name="BMC Genomics">
        <title>Genome sequence of Anopheles sinensis provides insight into genetics basis of mosquito competence for malaria parasites.</title>
        <authorList>
            <person name="Zhou D."/>
            <person name="Zhang D."/>
            <person name="Ding G."/>
            <person name="Shi L."/>
            <person name="Hou Q."/>
            <person name="Ye Y."/>
            <person name="Xu Y."/>
            <person name="Zhou H."/>
            <person name="Xiong C."/>
            <person name="Li S."/>
            <person name="Yu J."/>
            <person name="Hong S."/>
            <person name="Yu X."/>
            <person name="Zou P."/>
            <person name="Chen C."/>
            <person name="Chang X."/>
            <person name="Wang W."/>
            <person name="Lv Y."/>
            <person name="Sun Y."/>
            <person name="Ma L."/>
            <person name="Shen B."/>
            <person name="Zhu C."/>
        </authorList>
    </citation>
    <scope>NUCLEOTIDE SEQUENCE [LARGE SCALE GENOMIC DNA]</scope>
</reference>
<reference evidence="2" key="2">
    <citation type="submission" date="2020-05" db="UniProtKB">
        <authorList>
            <consortium name="EnsemblMetazoa"/>
        </authorList>
    </citation>
    <scope>IDENTIFICATION</scope>
</reference>